<gene>
    <name evidence="1" type="ORF">EDC26_12230</name>
</gene>
<sequence>MQLYSFFNSSTSYRVRIPGYGSVSMYWRKDELHPPSVEAGLASIRRISRDYEG</sequence>
<proteinExistence type="predicted"/>
<name>A0A4R3LNP0_9BURK</name>
<dbReference type="EMBL" id="SMAJ01000022">
    <property type="protein sequence ID" value="TCT01771.1"/>
    <property type="molecule type" value="Genomic_DNA"/>
</dbReference>
<accession>A0A4R3LNP0</accession>
<comment type="caution">
    <text evidence="1">The sequence shown here is derived from an EMBL/GenBank/DDBJ whole genome shotgun (WGS) entry which is preliminary data.</text>
</comment>
<dbReference type="RefSeq" id="WP_165931069.1">
    <property type="nucleotide sequence ID" value="NZ_SMAJ01000022.1"/>
</dbReference>
<dbReference type="AlphaFoldDB" id="A0A4R3LNP0"/>
<keyword evidence="2" id="KW-1185">Reference proteome</keyword>
<organism evidence="1 2">
    <name type="scientific">Paralcaligenes ureilyticus</name>
    <dbReference type="NCBI Taxonomy" id="627131"/>
    <lineage>
        <taxon>Bacteria</taxon>
        <taxon>Pseudomonadati</taxon>
        <taxon>Pseudomonadota</taxon>
        <taxon>Betaproteobacteria</taxon>
        <taxon>Burkholderiales</taxon>
        <taxon>Alcaligenaceae</taxon>
        <taxon>Paralcaligenes</taxon>
    </lineage>
</organism>
<reference evidence="1 2" key="1">
    <citation type="submission" date="2019-03" db="EMBL/GenBank/DDBJ databases">
        <title>Genomic Encyclopedia of Type Strains, Phase IV (KMG-IV): sequencing the most valuable type-strain genomes for metagenomic binning, comparative biology and taxonomic classification.</title>
        <authorList>
            <person name="Goeker M."/>
        </authorList>
    </citation>
    <scope>NUCLEOTIDE SEQUENCE [LARGE SCALE GENOMIC DNA]</scope>
    <source>
        <strain evidence="1 2">DSM 24591</strain>
    </source>
</reference>
<evidence type="ECO:0000313" key="1">
    <source>
        <dbReference type="EMBL" id="TCT01771.1"/>
    </source>
</evidence>
<dbReference type="Proteomes" id="UP000295525">
    <property type="component" value="Unassembled WGS sequence"/>
</dbReference>
<evidence type="ECO:0000313" key="2">
    <source>
        <dbReference type="Proteomes" id="UP000295525"/>
    </source>
</evidence>
<protein>
    <submittedName>
        <fullName evidence="1">Uncharacterized protein</fullName>
    </submittedName>
</protein>